<evidence type="ECO:0000313" key="7">
    <source>
        <dbReference type="Proteomes" id="UP001520654"/>
    </source>
</evidence>
<dbReference type="RefSeq" id="WP_229334505.1">
    <property type="nucleotide sequence ID" value="NZ_JAINUL010000001.1"/>
</dbReference>
<organism evidence="6 7">
    <name type="scientific">Streptomyces flavotricini</name>
    <dbReference type="NCBI Taxonomy" id="66888"/>
    <lineage>
        <taxon>Bacteria</taxon>
        <taxon>Bacillati</taxon>
        <taxon>Actinomycetota</taxon>
        <taxon>Actinomycetes</taxon>
        <taxon>Kitasatosporales</taxon>
        <taxon>Streptomycetaceae</taxon>
        <taxon>Streptomyces</taxon>
    </lineage>
</organism>
<sequence length="549" mass="58506">MVHSDGSAADVLVAGAGPVGLTAAAELRRRGISCRIVDRLPARLPYAKAVGIQPRTLEIWDRMGFVRAALEAAVPMRGQLTYVNGVEQPRLDLVLPPEVPYRFAALPQYETERIIEEFLEGFGTRIERGTELVSFVQDADGVTSRLTTPAGDEEVRTRFLVGCDGAHSVVRKGLGLTFEGGAFPEEYMLADVEVDWDLPYAYGVRAMHHDARGAVDDVLVCIPLPGERRYRVSMTVPPELSAAPPSGGDAVLHGLEGGRAPELGHVQAVLDRLSPQPTTASAMRWSSVFRISHRLVDRYGEGRVFVAGDAAHIHPPTGAQGMNTGIQDAWNLAWKLALAVRGAGAPGLLASYDAERRPVGAEVVGRTVRQAAEGVQADPEDADTLMMRQAQLLVGYRGSPLVQAAEPADPDGPGPRPGDRAPDCGGLSGHIAAYPVRLYDLLRGREHMLLLYGPGPALDGLADLTSAVRGFATGRVGVCAILAEAEPGAAADRGAQLPVYRDGRGEFARMYGVREPAAFVVRPDGYLGARLCPPTVSGLSAHFSQVFGS</sequence>
<evidence type="ECO:0000256" key="3">
    <source>
        <dbReference type="ARBA" id="ARBA00022827"/>
    </source>
</evidence>
<dbReference type="Gene3D" id="3.40.30.120">
    <property type="match status" value="1"/>
</dbReference>
<comment type="caution">
    <text evidence="6">The sequence shown here is derived from an EMBL/GenBank/DDBJ whole genome shotgun (WGS) entry which is preliminary data.</text>
</comment>
<keyword evidence="2" id="KW-0285">Flavoprotein</keyword>
<dbReference type="SUPFAM" id="SSF51905">
    <property type="entry name" value="FAD/NAD(P)-binding domain"/>
    <property type="match status" value="1"/>
</dbReference>
<dbReference type="InterPro" id="IPR002938">
    <property type="entry name" value="FAD-bd"/>
</dbReference>
<protein>
    <submittedName>
        <fullName evidence="6">FAD-dependent monooxygenase</fullName>
    </submittedName>
</protein>
<dbReference type="PRINTS" id="PR00420">
    <property type="entry name" value="RNGMNOXGNASE"/>
</dbReference>
<dbReference type="Proteomes" id="UP001520654">
    <property type="component" value="Unassembled WGS sequence"/>
</dbReference>
<evidence type="ECO:0000313" key="6">
    <source>
        <dbReference type="EMBL" id="MCC0093889.1"/>
    </source>
</evidence>
<feature type="domain" description="FAD-binding" evidence="5">
    <location>
        <begin position="9"/>
        <end position="366"/>
    </location>
</feature>
<dbReference type="InterPro" id="IPR036188">
    <property type="entry name" value="FAD/NAD-bd_sf"/>
</dbReference>
<evidence type="ECO:0000259" key="5">
    <source>
        <dbReference type="Pfam" id="PF01494"/>
    </source>
</evidence>
<evidence type="ECO:0000256" key="1">
    <source>
        <dbReference type="ARBA" id="ARBA00001974"/>
    </source>
</evidence>
<accession>A0ABS8DZ21</accession>
<dbReference type="Pfam" id="PF01494">
    <property type="entry name" value="FAD_binding_3"/>
    <property type="match status" value="1"/>
</dbReference>
<comment type="cofactor">
    <cofactor evidence="1">
        <name>FAD</name>
        <dbReference type="ChEBI" id="CHEBI:57692"/>
    </cofactor>
</comment>
<evidence type="ECO:0000256" key="4">
    <source>
        <dbReference type="SAM" id="MobiDB-lite"/>
    </source>
</evidence>
<reference evidence="6 7" key="1">
    <citation type="submission" date="2021-08" db="EMBL/GenBank/DDBJ databases">
        <title>Genomic Architecture of Streptomyces flavotricini NGL1 and Streptomyces erythrochromogenes HMS4 With Differential Plant Beneficial attributes and laccase production capabilities.</title>
        <authorList>
            <person name="Salwan R."/>
            <person name="Kaur R."/>
            <person name="Sharma V."/>
        </authorList>
    </citation>
    <scope>NUCLEOTIDE SEQUENCE [LARGE SCALE GENOMIC DNA]</scope>
    <source>
        <strain evidence="6 7">NGL1</strain>
    </source>
</reference>
<dbReference type="PANTHER" id="PTHR43004:SF19">
    <property type="entry name" value="BINDING MONOOXYGENASE, PUTATIVE (JCVI)-RELATED"/>
    <property type="match status" value="1"/>
</dbReference>
<keyword evidence="6" id="KW-0503">Monooxygenase</keyword>
<proteinExistence type="predicted"/>
<dbReference type="Gene3D" id="3.30.70.2450">
    <property type="match status" value="1"/>
</dbReference>
<keyword evidence="7" id="KW-1185">Reference proteome</keyword>
<keyword evidence="6" id="KW-0560">Oxidoreductase</keyword>
<dbReference type="GO" id="GO:0004497">
    <property type="term" value="F:monooxygenase activity"/>
    <property type="evidence" value="ECO:0007669"/>
    <property type="project" value="UniProtKB-KW"/>
</dbReference>
<dbReference type="EMBL" id="JAINUL010000001">
    <property type="protein sequence ID" value="MCC0093889.1"/>
    <property type="molecule type" value="Genomic_DNA"/>
</dbReference>
<name>A0ABS8DZ21_9ACTN</name>
<dbReference type="Gene3D" id="3.50.50.60">
    <property type="entry name" value="FAD/NAD(P)-binding domain"/>
    <property type="match status" value="1"/>
</dbReference>
<evidence type="ECO:0000256" key="2">
    <source>
        <dbReference type="ARBA" id="ARBA00022630"/>
    </source>
</evidence>
<dbReference type="InterPro" id="IPR050641">
    <property type="entry name" value="RIFMO-like"/>
</dbReference>
<feature type="region of interest" description="Disordered" evidence="4">
    <location>
        <begin position="403"/>
        <end position="424"/>
    </location>
</feature>
<keyword evidence="3" id="KW-0274">FAD</keyword>
<dbReference type="PANTHER" id="PTHR43004">
    <property type="entry name" value="TRK SYSTEM POTASSIUM UPTAKE PROTEIN"/>
    <property type="match status" value="1"/>
</dbReference>
<gene>
    <name evidence="6" type="ORF">K7B10_03615</name>
</gene>